<reference evidence="1" key="2">
    <citation type="journal article" date="2022" name="New Phytol.">
        <title>Evolutionary transition to the ectomycorrhizal habit in the genomes of a hyperdiverse lineage of mushroom-forming fungi.</title>
        <authorList>
            <person name="Looney B."/>
            <person name="Miyauchi S."/>
            <person name="Morin E."/>
            <person name="Drula E."/>
            <person name="Courty P.E."/>
            <person name="Kohler A."/>
            <person name="Kuo A."/>
            <person name="LaButti K."/>
            <person name="Pangilinan J."/>
            <person name="Lipzen A."/>
            <person name="Riley R."/>
            <person name="Andreopoulos W."/>
            <person name="He G."/>
            <person name="Johnson J."/>
            <person name="Nolan M."/>
            <person name="Tritt A."/>
            <person name="Barry K.W."/>
            <person name="Grigoriev I.V."/>
            <person name="Nagy L.G."/>
            <person name="Hibbett D."/>
            <person name="Henrissat B."/>
            <person name="Matheny P.B."/>
            <person name="Labbe J."/>
            <person name="Martin F.M."/>
        </authorList>
    </citation>
    <scope>NUCLEOTIDE SEQUENCE</scope>
    <source>
        <strain evidence="1">FP105234-sp</strain>
    </source>
</reference>
<name>A0ACB8R7Q6_9AGAM</name>
<organism evidence="1 2">
    <name type="scientific">Auriscalpium vulgare</name>
    <dbReference type="NCBI Taxonomy" id="40419"/>
    <lineage>
        <taxon>Eukaryota</taxon>
        <taxon>Fungi</taxon>
        <taxon>Dikarya</taxon>
        <taxon>Basidiomycota</taxon>
        <taxon>Agaricomycotina</taxon>
        <taxon>Agaricomycetes</taxon>
        <taxon>Russulales</taxon>
        <taxon>Auriscalpiaceae</taxon>
        <taxon>Auriscalpium</taxon>
    </lineage>
</organism>
<accession>A0ACB8R7Q6</accession>
<dbReference type="EMBL" id="MU276218">
    <property type="protein sequence ID" value="KAI0040194.1"/>
    <property type="molecule type" value="Genomic_DNA"/>
</dbReference>
<comment type="caution">
    <text evidence="1">The sequence shown here is derived from an EMBL/GenBank/DDBJ whole genome shotgun (WGS) entry which is preliminary data.</text>
</comment>
<dbReference type="Proteomes" id="UP000814033">
    <property type="component" value="Unassembled WGS sequence"/>
</dbReference>
<evidence type="ECO:0000313" key="2">
    <source>
        <dbReference type="Proteomes" id="UP000814033"/>
    </source>
</evidence>
<gene>
    <name evidence="1" type="ORF">FA95DRAFT_912262</name>
</gene>
<proteinExistence type="predicted"/>
<keyword evidence="2" id="KW-1185">Reference proteome</keyword>
<reference evidence="1" key="1">
    <citation type="submission" date="2021-02" db="EMBL/GenBank/DDBJ databases">
        <authorList>
            <consortium name="DOE Joint Genome Institute"/>
            <person name="Ahrendt S."/>
            <person name="Looney B.P."/>
            <person name="Miyauchi S."/>
            <person name="Morin E."/>
            <person name="Drula E."/>
            <person name="Courty P.E."/>
            <person name="Chicoki N."/>
            <person name="Fauchery L."/>
            <person name="Kohler A."/>
            <person name="Kuo A."/>
            <person name="Labutti K."/>
            <person name="Pangilinan J."/>
            <person name="Lipzen A."/>
            <person name="Riley R."/>
            <person name="Andreopoulos W."/>
            <person name="He G."/>
            <person name="Johnson J."/>
            <person name="Barry K.W."/>
            <person name="Grigoriev I.V."/>
            <person name="Nagy L."/>
            <person name="Hibbett D."/>
            <person name="Henrissat B."/>
            <person name="Matheny P.B."/>
            <person name="Labbe J."/>
            <person name="Martin F."/>
        </authorList>
    </citation>
    <scope>NUCLEOTIDE SEQUENCE</scope>
    <source>
        <strain evidence="1">FP105234-sp</strain>
    </source>
</reference>
<sequence>MQEDGGCRSSGGTGAGFRFKWKRALGLLPKIAISASSRLCVPTLCQYGCLPVQVEITRLHADAITPGSWQNPSSASFELKPCLCNKSKVRTYDIALVLCADVVKIVPVKVKTELRTER</sequence>
<protein>
    <submittedName>
        <fullName evidence="1">Uncharacterized protein</fullName>
    </submittedName>
</protein>
<evidence type="ECO:0000313" key="1">
    <source>
        <dbReference type="EMBL" id="KAI0040194.1"/>
    </source>
</evidence>